<gene>
    <name evidence="9" type="ORF">TRITD_5Av1G118410</name>
</gene>
<keyword evidence="5 7" id="KW-0508">mRNA splicing</keyword>
<keyword evidence="6 7" id="KW-0539">Nucleus</keyword>
<evidence type="ECO:0000256" key="3">
    <source>
        <dbReference type="ARBA" id="ARBA00022664"/>
    </source>
</evidence>
<accession>A0A9R0WN30</accession>
<protein>
    <recommendedName>
        <fullName evidence="7">Pre-mRNA-splicing factor 38</fullName>
    </recommendedName>
</protein>
<evidence type="ECO:0000256" key="5">
    <source>
        <dbReference type="ARBA" id="ARBA00023187"/>
    </source>
</evidence>
<dbReference type="GO" id="GO:0005681">
    <property type="term" value="C:spliceosomal complex"/>
    <property type="evidence" value="ECO:0007669"/>
    <property type="project" value="UniProtKB-KW"/>
</dbReference>
<evidence type="ECO:0000256" key="1">
    <source>
        <dbReference type="ARBA" id="ARBA00004123"/>
    </source>
</evidence>
<feature type="compositionally biased region" description="Basic and acidic residues" evidence="8">
    <location>
        <begin position="206"/>
        <end position="239"/>
    </location>
</feature>
<dbReference type="InterPro" id="IPR005037">
    <property type="entry name" value="PRP38"/>
</dbReference>
<sequence>MANRTDPLARSIHGTNPQNLVEKIVRAKIYQSNYWKEQCFGLTAETLVDKAMELDHTGGTHGGNRRPTPFLCLALKMLQIQPDKEIVVEFIKNEDYKYVRVLGAFYLRLTGTVADVYQYLEPLYNDYRKIRQKLSDGKFTLTHVDEFIDELLTKDYSCDTALPRIQKRWILEASGTLEPRRSALEDDFDEEEEDKEDGQPMDVDEPNTREKDHLRGRSPTKERDRERERDRDRKHERHHRTEIMTEIGIMTGTMEEAGKEIETEIEAVKEIERGIGNETVTGPEMTITTEIETGMAGKGNAGTETVAGTGVAQGAGAGIGVKETVKWESSVRGVAVVVPVLLEGVPRMVRGRSLIRRERKRKRRRAAGTVQILMIQRL</sequence>
<keyword evidence="4 7" id="KW-0747">Spliceosome</keyword>
<evidence type="ECO:0000256" key="4">
    <source>
        <dbReference type="ARBA" id="ARBA00022728"/>
    </source>
</evidence>
<evidence type="ECO:0000313" key="10">
    <source>
        <dbReference type="Proteomes" id="UP000324705"/>
    </source>
</evidence>
<dbReference type="PANTHER" id="PTHR23142">
    <property type="entry name" value="PRE-MRNA-SPLICING FACTOR 38A-RELATED"/>
    <property type="match status" value="1"/>
</dbReference>
<feature type="region of interest" description="Disordered" evidence="8">
    <location>
        <begin position="180"/>
        <end position="239"/>
    </location>
</feature>
<dbReference type="Proteomes" id="UP000324705">
    <property type="component" value="Chromosome 5A"/>
</dbReference>
<reference evidence="9 10" key="1">
    <citation type="submission" date="2017-09" db="EMBL/GenBank/DDBJ databases">
        <authorList>
            <consortium name="International Durum Wheat Genome Sequencing Consortium (IDWGSC)"/>
            <person name="Milanesi L."/>
        </authorList>
    </citation>
    <scope>NUCLEOTIDE SEQUENCE [LARGE SCALE GENOMIC DNA]</scope>
    <source>
        <strain evidence="10">cv. Svevo</strain>
    </source>
</reference>
<dbReference type="Pfam" id="PF03371">
    <property type="entry name" value="PRP38"/>
    <property type="match status" value="1"/>
</dbReference>
<evidence type="ECO:0000256" key="8">
    <source>
        <dbReference type="SAM" id="MobiDB-lite"/>
    </source>
</evidence>
<dbReference type="AlphaFoldDB" id="A0A9R0WN30"/>
<keyword evidence="10" id="KW-1185">Reference proteome</keyword>
<feature type="compositionally biased region" description="Acidic residues" evidence="8">
    <location>
        <begin position="185"/>
        <end position="196"/>
    </location>
</feature>
<comment type="subcellular location">
    <subcellularLocation>
        <location evidence="1 7">Nucleus</location>
    </subcellularLocation>
</comment>
<evidence type="ECO:0000313" key="9">
    <source>
        <dbReference type="EMBL" id="VAI16460.1"/>
    </source>
</evidence>
<evidence type="ECO:0000256" key="7">
    <source>
        <dbReference type="RuleBase" id="RU367025"/>
    </source>
</evidence>
<keyword evidence="3 7" id="KW-0507">mRNA processing</keyword>
<dbReference type="EMBL" id="LT934119">
    <property type="protein sequence ID" value="VAI16460.1"/>
    <property type="molecule type" value="Genomic_DNA"/>
</dbReference>
<proteinExistence type="inferred from homology"/>
<organism evidence="9 10">
    <name type="scientific">Triticum turgidum subsp. durum</name>
    <name type="common">Durum wheat</name>
    <name type="synonym">Triticum durum</name>
    <dbReference type="NCBI Taxonomy" id="4567"/>
    <lineage>
        <taxon>Eukaryota</taxon>
        <taxon>Viridiplantae</taxon>
        <taxon>Streptophyta</taxon>
        <taxon>Embryophyta</taxon>
        <taxon>Tracheophyta</taxon>
        <taxon>Spermatophyta</taxon>
        <taxon>Magnoliopsida</taxon>
        <taxon>Liliopsida</taxon>
        <taxon>Poales</taxon>
        <taxon>Poaceae</taxon>
        <taxon>BOP clade</taxon>
        <taxon>Pooideae</taxon>
        <taxon>Triticodae</taxon>
        <taxon>Triticeae</taxon>
        <taxon>Triticinae</taxon>
        <taxon>Triticum</taxon>
    </lineage>
</organism>
<dbReference type="Gramene" id="TRITD5Av1G118410.1">
    <property type="protein sequence ID" value="TRITD5Av1G118410.1"/>
    <property type="gene ID" value="TRITD5Av1G118410"/>
</dbReference>
<comment type="similarity">
    <text evidence="2 7">Belongs to the PRP38 family.</text>
</comment>
<comment type="function">
    <text evidence="7">Required for pre-mRNA splicing.</text>
</comment>
<name>A0A9R0WN30_TRITD</name>
<evidence type="ECO:0000256" key="2">
    <source>
        <dbReference type="ARBA" id="ARBA00006164"/>
    </source>
</evidence>
<dbReference type="GO" id="GO:0000398">
    <property type="term" value="P:mRNA splicing, via spliceosome"/>
    <property type="evidence" value="ECO:0007669"/>
    <property type="project" value="UniProtKB-UniRule"/>
</dbReference>
<evidence type="ECO:0000256" key="6">
    <source>
        <dbReference type="ARBA" id="ARBA00023242"/>
    </source>
</evidence>